<reference evidence="1 2" key="1">
    <citation type="submission" date="2018-10" db="EMBL/GenBank/DDBJ databases">
        <title>Sinomicrobium pectinilyticum sp. nov., a pectinase-producing bacterium isolated from alkaline and saline soil, and emended description of the genus Sinomicrobium.</title>
        <authorList>
            <person name="Cheng B."/>
            <person name="Li C."/>
            <person name="Lai Q."/>
            <person name="Du M."/>
            <person name="Shao Z."/>
            <person name="Xu P."/>
            <person name="Yang C."/>
        </authorList>
    </citation>
    <scope>NUCLEOTIDE SEQUENCE [LARGE SCALE GENOMIC DNA]</scope>
    <source>
        <strain evidence="1 2">5DNS001</strain>
    </source>
</reference>
<organism evidence="1 2">
    <name type="scientific">Sinomicrobium pectinilyticum</name>
    <dbReference type="NCBI Taxonomy" id="1084421"/>
    <lineage>
        <taxon>Bacteria</taxon>
        <taxon>Pseudomonadati</taxon>
        <taxon>Bacteroidota</taxon>
        <taxon>Flavobacteriia</taxon>
        <taxon>Flavobacteriales</taxon>
        <taxon>Flavobacteriaceae</taxon>
        <taxon>Sinomicrobium</taxon>
    </lineage>
</organism>
<gene>
    <name evidence="1" type="ORF">ED312_18860</name>
</gene>
<sequence length="59" mass="6681">MLKKLLSSDSRNELHISEQKIIIGRGTSIWPNTEEQCHICGGEWNDPLCRLPMDSPCAQ</sequence>
<accession>A0A3N0DYY9</accession>
<evidence type="ECO:0000313" key="2">
    <source>
        <dbReference type="Proteomes" id="UP000267469"/>
    </source>
</evidence>
<evidence type="ECO:0000313" key="1">
    <source>
        <dbReference type="EMBL" id="RNL80807.1"/>
    </source>
</evidence>
<name>A0A3N0DYY9_SINP1</name>
<dbReference type="Proteomes" id="UP000267469">
    <property type="component" value="Unassembled WGS sequence"/>
</dbReference>
<dbReference type="EMBL" id="RJTM01000126">
    <property type="protein sequence ID" value="RNL80807.1"/>
    <property type="molecule type" value="Genomic_DNA"/>
</dbReference>
<comment type="caution">
    <text evidence="1">The sequence shown here is derived from an EMBL/GenBank/DDBJ whole genome shotgun (WGS) entry which is preliminary data.</text>
</comment>
<proteinExistence type="predicted"/>
<keyword evidence="2" id="KW-1185">Reference proteome</keyword>
<protein>
    <submittedName>
        <fullName evidence="1">Uncharacterized protein</fullName>
    </submittedName>
</protein>
<dbReference type="AlphaFoldDB" id="A0A3N0DYY9"/>